<dbReference type="SUPFAM" id="SSF52540">
    <property type="entry name" value="P-loop containing nucleoside triphosphate hydrolases"/>
    <property type="match status" value="1"/>
</dbReference>
<dbReference type="SMART" id="SM00382">
    <property type="entry name" value="AAA"/>
    <property type="match status" value="1"/>
</dbReference>
<dbReference type="SUPFAM" id="SSF52172">
    <property type="entry name" value="CheY-like"/>
    <property type="match status" value="1"/>
</dbReference>
<organism evidence="9 10">
    <name type="scientific">Sulfidibacter corallicola</name>
    <dbReference type="NCBI Taxonomy" id="2818388"/>
    <lineage>
        <taxon>Bacteria</taxon>
        <taxon>Pseudomonadati</taxon>
        <taxon>Acidobacteriota</taxon>
        <taxon>Holophagae</taxon>
        <taxon>Acanthopleuribacterales</taxon>
        <taxon>Acanthopleuribacteraceae</taxon>
        <taxon>Sulfidibacter</taxon>
    </lineage>
</organism>
<dbReference type="PROSITE" id="PS50110">
    <property type="entry name" value="RESPONSE_REGULATORY"/>
    <property type="match status" value="1"/>
</dbReference>
<evidence type="ECO:0000256" key="6">
    <source>
        <dbReference type="PROSITE-ProRule" id="PRU00169"/>
    </source>
</evidence>
<dbReference type="SMART" id="SM00448">
    <property type="entry name" value="REC"/>
    <property type="match status" value="1"/>
</dbReference>
<keyword evidence="10" id="KW-1185">Reference proteome</keyword>
<dbReference type="GO" id="GO:0006355">
    <property type="term" value="P:regulation of DNA-templated transcription"/>
    <property type="evidence" value="ECO:0007669"/>
    <property type="project" value="InterPro"/>
</dbReference>
<dbReference type="Pfam" id="PF00072">
    <property type="entry name" value="Response_reg"/>
    <property type="match status" value="1"/>
</dbReference>
<evidence type="ECO:0000256" key="1">
    <source>
        <dbReference type="ARBA" id="ARBA00022741"/>
    </source>
</evidence>
<dbReference type="CDD" id="cd00009">
    <property type="entry name" value="AAA"/>
    <property type="match status" value="1"/>
</dbReference>
<evidence type="ECO:0000256" key="5">
    <source>
        <dbReference type="ARBA" id="ARBA00023163"/>
    </source>
</evidence>
<dbReference type="GO" id="GO:0043565">
    <property type="term" value="F:sequence-specific DNA binding"/>
    <property type="evidence" value="ECO:0007669"/>
    <property type="project" value="InterPro"/>
</dbReference>
<sequence>MNTTSGNAWIWVVEDNLKIRRNTMFQLEEAGYRTEGLATAEEAHVRLREGSDRAPDLLLLDVRLPGVSGVELAARLHKDNLLPPTIIFSGEASISETVEALRLGVYDFLEKPVSNERLLHSIHNCLENAKLKRHIRELEQNKPRGPKILGESAMVVALRRQIDKVAPTQARVLIRGESGSGKELVAAAIHEQSSRRNGPFVKINCAAIPAHLIEAELFGHVRGAFTDARHDKPGMFEQANGGSLFLDEIGDMAIHLQARLLRVLEDGTVRRVGDTRDRRVDVRVVAATHCDLEHMVRTGEFRQDLYFRLSALPLQVPSLRERLDDLPLLFTHFANRASEYHKIPRRQIEPEVFEVLRNYHWPGNIRELKNLAERMVIFGGDPLSADQIPLSPSGDSIVAGTGLLNTDQLMPFQELKEFRRRCEKEYLQTVLTHTRWNVTAAAKILGVQRPYMHQKMNQLDISRPIEED</sequence>
<dbReference type="GO" id="GO:0005524">
    <property type="term" value="F:ATP binding"/>
    <property type="evidence" value="ECO:0007669"/>
    <property type="project" value="UniProtKB-KW"/>
</dbReference>
<dbReference type="InterPro" id="IPR025943">
    <property type="entry name" value="Sigma_54_int_dom_ATP-bd_2"/>
</dbReference>
<keyword evidence="6" id="KW-0597">Phosphoprotein</keyword>
<dbReference type="AlphaFoldDB" id="A0A8A4TWI8"/>
<dbReference type="KEGG" id="scor:J3U87_13935"/>
<dbReference type="InterPro" id="IPR003593">
    <property type="entry name" value="AAA+_ATPase"/>
</dbReference>
<dbReference type="InterPro" id="IPR009057">
    <property type="entry name" value="Homeodomain-like_sf"/>
</dbReference>
<dbReference type="Pfam" id="PF25601">
    <property type="entry name" value="AAA_lid_14"/>
    <property type="match status" value="1"/>
</dbReference>
<protein>
    <submittedName>
        <fullName evidence="9">Sigma-54-dependent Fis family transcriptional regulator</fullName>
    </submittedName>
</protein>
<dbReference type="PROSITE" id="PS00688">
    <property type="entry name" value="SIGMA54_INTERACT_3"/>
    <property type="match status" value="1"/>
</dbReference>
<evidence type="ECO:0000256" key="3">
    <source>
        <dbReference type="ARBA" id="ARBA00023015"/>
    </source>
</evidence>
<dbReference type="Pfam" id="PF02954">
    <property type="entry name" value="HTH_8"/>
    <property type="match status" value="1"/>
</dbReference>
<accession>A0A8A4TWI8</accession>
<feature type="modified residue" description="4-aspartylphosphate" evidence="6">
    <location>
        <position position="61"/>
    </location>
</feature>
<dbReference type="InterPro" id="IPR027417">
    <property type="entry name" value="P-loop_NTPase"/>
</dbReference>
<keyword evidence="3" id="KW-0805">Transcription regulation</keyword>
<dbReference type="FunFam" id="3.40.50.300:FF:000006">
    <property type="entry name" value="DNA-binding transcriptional regulator NtrC"/>
    <property type="match status" value="1"/>
</dbReference>
<feature type="domain" description="Sigma-54 factor interaction" evidence="7">
    <location>
        <begin position="148"/>
        <end position="377"/>
    </location>
</feature>
<evidence type="ECO:0000259" key="7">
    <source>
        <dbReference type="PROSITE" id="PS50045"/>
    </source>
</evidence>
<dbReference type="Pfam" id="PF00158">
    <property type="entry name" value="Sigma54_activat"/>
    <property type="match status" value="1"/>
</dbReference>
<name>A0A8A4TWI8_SULCO</name>
<dbReference type="Proteomes" id="UP000663929">
    <property type="component" value="Chromosome"/>
</dbReference>
<reference evidence="9" key="1">
    <citation type="submission" date="2021-03" db="EMBL/GenBank/DDBJ databases">
        <title>Acanthopleuribacteraceae sp. M133.</title>
        <authorList>
            <person name="Wang G."/>
        </authorList>
    </citation>
    <scope>NUCLEOTIDE SEQUENCE</scope>
    <source>
        <strain evidence="9">M133</strain>
    </source>
</reference>
<dbReference type="PROSITE" id="PS00675">
    <property type="entry name" value="SIGMA54_INTERACT_1"/>
    <property type="match status" value="1"/>
</dbReference>
<dbReference type="RefSeq" id="WP_237383653.1">
    <property type="nucleotide sequence ID" value="NZ_CP071793.1"/>
</dbReference>
<dbReference type="PANTHER" id="PTHR32071">
    <property type="entry name" value="TRANSCRIPTIONAL REGULATORY PROTEIN"/>
    <property type="match status" value="1"/>
</dbReference>
<evidence type="ECO:0000259" key="8">
    <source>
        <dbReference type="PROSITE" id="PS50110"/>
    </source>
</evidence>
<keyword evidence="2" id="KW-0067">ATP-binding</keyword>
<dbReference type="GO" id="GO:0000160">
    <property type="term" value="P:phosphorelay signal transduction system"/>
    <property type="evidence" value="ECO:0007669"/>
    <property type="project" value="InterPro"/>
</dbReference>
<dbReference type="InterPro" id="IPR001789">
    <property type="entry name" value="Sig_transdc_resp-reg_receiver"/>
</dbReference>
<dbReference type="Gene3D" id="3.40.50.2300">
    <property type="match status" value="1"/>
</dbReference>
<dbReference type="InterPro" id="IPR002197">
    <property type="entry name" value="HTH_Fis"/>
</dbReference>
<dbReference type="PROSITE" id="PS50045">
    <property type="entry name" value="SIGMA54_INTERACT_4"/>
    <property type="match status" value="1"/>
</dbReference>
<keyword evidence="1" id="KW-0547">Nucleotide-binding</keyword>
<feature type="domain" description="Response regulatory" evidence="8">
    <location>
        <begin position="9"/>
        <end position="126"/>
    </location>
</feature>
<dbReference type="Gene3D" id="1.10.8.60">
    <property type="match status" value="1"/>
</dbReference>
<dbReference type="InterPro" id="IPR025662">
    <property type="entry name" value="Sigma_54_int_dom_ATP-bd_1"/>
</dbReference>
<dbReference type="InterPro" id="IPR011006">
    <property type="entry name" value="CheY-like_superfamily"/>
</dbReference>
<dbReference type="Gene3D" id="3.40.50.300">
    <property type="entry name" value="P-loop containing nucleotide triphosphate hydrolases"/>
    <property type="match status" value="1"/>
</dbReference>
<dbReference type="PROSITE" id="PS00676">
    <property type="entry name" value="SIGMA54_INTERACT_2"/>
    <property type="match status" value="1"/>
</dbReference>
<keyword evidence="4" id="KW-0238">DNA-binding</keyword>
<proteinExistence type="predicted"/>
<dbReference type="PRINTS" id="PR01590">
    <property type="entry name" value="HTHFIS"/>
</dbReference>
<dbReference type="InterPro" id="IPR025944">
    <property type="entry name" value="Sigma_54_int_dom_CS"/>
</dbReference>
<dbReference type="Gene3D" id="1.10.10.60">
    <property type="entry name" value="Homeodomain-like"/>
    <property type="match status" value="1"/>
</dbReference>
<evidence type="ECO:0000256" key="4">
    <source>
        <dbReference type="ARBA" id="ARBA00023125"/>
    </source>
</evidence>
<dbReference type="InterPro" id="IPR002078">
    <property type="entry name" value="Sigma_54_int"/>
</dbReference>
<dbReference type="EMBL" id="CP071793">
    <property type="protein sequence ID" value="QTD53551.1"/>
    <property type="molecule type" value="Genomic_DNA"/>
</dbReference>
<dbReference type="SUPFAM" id="SSF46689">
    <property type="entry name" value="Homeodomain-like"/>
    <property type="match status" value="1"/>
</dbReference>
<gene>
    <name evidence="9" type="ORF">J3U87_13935</name>
</gene>
<keyword evidence="5" id="KW-0804">Transcription</keyword>
<evidence type="ECO:0000256" key="2">
    <source>
        <dbReference type="ARBA" id="ARBA00022840"/>
    </source>
</evidence>
<evidence type="ECO:0000313" key="10">
    <source>
        <dbReference type="Proteomes" id="UP000663929"/>
    </source>
</evidence>
<dbReference type="InterPro" id="IPR058031">
    <property type="entry name" value="AAA_lid_NorR"/>
</dbReference>
<evidence type="ECO:0000313" key="9">
    <source>
        <dbReference type="EMBL" id="QTD53551.1"/>
    </source>
</evidence>